<keyword evidence="3" id="KW-0809">Transit peptide</keyword>
<keyword evidence="4" id="KW-0496">Mitochondrion</keyword>
<dbReference type="RefSeq" id="XP_021869881.1">
    <property type="nucleotide sequence ID" value="XM_022016427.1"/>
</dbReference>
<dbReference type="GO" id="GO:0005739">
    <property type="term" value="C:mitochondrion"/>
    <property type="evidence" value="ECO:0007669"/>
    <property type="project" value="UniProtKB-SubCell"/>
</dbReference>
<organism evidence="7 8">
    <name type="scientific">Kockovaella imperatae</name>
    <dbReference type="NCBI Taxonomy" id="4999"/>
    <lineage>
        <taxon>Eukaryota</taxon>
        <taxon>Fungi</taxon>
        <taxon>Dikarya</taxon>
        <taxon>Basidiomycota</taxon>
        <taxon>Agaricomycotina</taxon>
        <taxon>Tremellomycetes</taxon>
        <taxon>Tremellales</taxon>
        <taxon>Cuniculitremaceae</taxon>
        <taxon>Kockovaella</taxon>
    </lineage>
</organism>
<gene>
    <name evidence="7" type="ORF">BD324DRAFT_631373</name>
</gene>
<dbReference type="Proteomes" id="UP000193218">
    <property type="component" value="Unassembled WGS sequence"/>
</dbReference>
<feature type="compositionally biased region" description="Basic residues" evidence="5">
    <location>
        <begin position="262"/>
        <end position="281"/>
    </location>
</feature>
<feature type="region of interest" description="Disordered" evidence="5">
    <location>
        <begin position="213"/>
        <end position="294"/>
    </location>
</feature>
<feature type="domain" description="Prokaryotic-type class I peptide chain release factors" evidence="6">
    <location>
        <begin position="125"/>
        <end position="190"/>
    </location>
</feature>
<evidence type="ECO:0000313" key="7">
    <source>
        <dbReference type="EMBL" id="ORX35717.1"/>
    </source>
</evidence>
<dbReference type="OrthoDB" id="277888at2759"/>
<dbReference type="Gene3D" id="3.30.160.20">
    <property type="match status" value="1"/>
</dbReference>
<protein>
    <submittedName>
        <fullName evidence="7">RF-1 domain-domain-containing protein</fullName>
    </submittedName>
</protein>
<comment type="subcellular location">
    <subcellularLocation>
        <location evidence="1">Mitochondrion</location>
    </subcellularLocation>
</comment>
<name>A0A1Y1UDU8_9TREE</name>
<comment type="caution">
    <text evidence="7">The sequence shown here is derived from an EMBL/GenBank/DDBJ whole genome shotgun (WGS) entry which is preliminary data.</text>
</comment>
<dbReference type="InParanoid" id="A0A1Y1UDU8"/>
<feature type="compositionally biased region" description="Basic and acidic residues" evidence="5">
    <location>
        <begin position="282"/>
        <end position="294"/>
    </location>
</feature>
<evidence type="ECO:0000256" key="3">
    <source>
        <dbReference type="ARBA" id="ARBA00022946"/>
    </source>
</evidence>
<evidence type="ECO:0000256" key="2">
    <source>
        <dbReference type="ARBA" id="ARBA00010835"/>
    </source>
</evidence>
<reference evidence="7 8" key="1">
    <citation type="submission" date="2017-03" db="EMBL/GenBank/DDBJ databases">
        <title>Widespread Adenine N6-methylation of Active Genes in Fungi.</title>
        <authorList>
            <consortium name="DOE Joint Genome Institute"/>
            <person name="Mondo S.J."/>
            <person name="Dannebaum R.O."/>
            <person name="Kuo R.C."/>
            <person name="Louie K.B."/>
            <person name="Bewick A.J."/>
            <person name="Labutti K."/>
            <person name="Haridas S."/>
            <person name="Kuo A."/>
            <person name="Salamov A."/>
            <person name="Ahrendt S.R."/>
            <person name="Lau R."/>
            <person name="Bowen B.P."/>
            <person name="Lipzen A."/>
            <person name="Sullivan W."/>
            <person name="Andreopoulos W.B."/>
            <person name="Clum A."/>
            <person name="Lindquist E."/>
            <person name="Daum C."/>
            <person name="Northen T.R."/>
            <person name="Ramamoorthy G."/>
            <person name="Schmitz R.J."/>
            <person name="Gryganskyi A."/>
            <person name="Culley D."/>
            <person name="Magnuson J."/>
            <person name="James T.Y."/>
            <person name="O'Malley M.A."/>
            <person name="Stajich J.E."/>
            <person name="Spatafora J.W."/>
            <person name="Visel A."/>
            <person name="Grigoriev I.V."/>
        </authorList>
    </citation>
    <scope>NUCLEOTIDE SEQUENCE [LARGE SCALE GENOMIC DNA]</scope>
    <source>
        <strain evidence="7 8">NRRL Y-17943</strain>
    </source>
</reference>
<evidence type="ECO:0000256" key="4">
    <source>
        <dbReference type="ARBA" id="ARBA00023128"/>
    </source>
</evidence>
<dbReference type="InterPro" id="IPR000352">
    <property type="entry name" value="Pep_chain_release_fac_I"/>
</dbReference>
<accession>A0A1Y1UDU8</accession>
<feature type="region of interest" description="Disordered" evidence="5">
    <location>
        <begin position="85"/>
        <end position="112"/>
    </location>
</feature>
<evidence type="ECO:0000259" key="6">
    <source>
        <dbReference type="Pfam" id="PF00472"/>
    </source>
</evidence>
<dbReference type="EMBL" id="NBSH01000010">
    <property type="protein sequence ID" value="ORX35717.1"/>
    <property type="molecule type" value="Genomic_DNA"/>
</dbReference>
<dbReference type="SUPFAM" id="SSF75620">
    <property type="entry name" value="Release factor"/>
    <property type="match status" value="1"/>
</dbReference>
<dbReference type="AlphaFoldDB" id="A0A1Y1UDU8"/>
<evidence type="ECO:0000256" key="1">
    <source>
        <dbReference type="ARBA" id="ARBA00004173"/>
    </source>
</evidence>
<proteinExistence type="inferred from homology"/>
<dbReference type="GO" id="GO:0003747">
    <property type="term" value="F:translation release factor activity"/>
    <property type="evidence" value="ECO:0007669"/>
    <property type="project" value="InterPro"/>
</dbReference>
<dbReference type="InterPro" id="IPR045853">
    <property type="entry name" value="Pep_chain_release_fac_I_sf"/>
</dbReference>
<dbReference type="PANTHER" id="PTHR46203">
    <property type="entry name" value="PROBABLE PEPTIDE CHAIN RELEASE FACTOR C12ORF65"/>
    <property type="match status" value="1"/>
</dbReference>
<dbReference type="GO" id="GO:0032543">
    <property type="term" value="P:mitochondrial translation"/>
    <property type="evidence" value="ECO:0007669"/>
    <property type="project" value="UniProtKB-ARBA"/>
</dbReference>
<evidence type="ECO:0000256" key="5">
    <source>
        <dbReference type="SAM" id="MobiDB-lite"/>
    </source>
</evidence>
<dbReference type="InterPro" id="IPR052405">
    <property type="entry name" value="Mito_Transl_Release_Factor"/>
</dbReference>
<dbReference type="STRING" id="4999.A0A1Y1UDU8"/>
<comment type="similarity">
    <text evidence="2">Belongs to the prokaryotic/mitochondrial release factor family.</text>
</comment>
<dbReference type="GeneID" id="33558236"/>
<keyword evidence="8" id="KW-1185">Reference proteome</keyword>
<dbReference type="Pfam" id="PF00472">
    <property type="entry name" value="RF-1"/>
    <property type="match status" value="1"/>
</dbReference>
<evidence type="ECO:0000313" key="8">
    <source>
        <dbReference type="Proteomes" id="UP000193218"/>
    </source>
</evidence>
<sequence length="294" mass="32617">MMTAIARGISRSVICHWSSWPRKVNGKASAWPQAVRVVSSIGCSRGLLGMREYATSGRHEVETGFMEDAEEENEDLFEPVASVQSPLSEQFRATDPPSPDAPRRPRLPTSQKKLNRLLSRHVMHDVLESELEEQFVRGRGPGGQAINKTNSAVHLLHIPTGIRVHAQPTRLRGKNREAARKILRQKLDDLRAKGLYPLREGDEMNLAEEIVVNPEDSKAEDGVTPEVSGPTTKPGSKLSKAERRAEEIALSSAYSQNELRAAKIRARKAKKAKKQKKKHRDKAGNSEEDAKSAS</sequence>
<dbReference type="PANTHER" id="PTHR46203:SF1">
    <property type="entry name" value="MITOCHONDRIAL TRANSLATION RELEASE FACTOR IN RESCUE"/>
    <property type="match status" value="1"/>
</dbReference>